<dbReference type="HOGENOM" id="CLU_1003592_0_0_9"/>
<keyword evidence="2" id="KW-1133">Transmembrane helix</keyword>
<dbReference type="EMBL" id="ACIL03000016">
    <property type="protein sequence ID" value="ESL02302.1"/>
    <property type="molecule type" value="Genomic_DNA"/>
</dbReference>
<keyword evidence="4" id="KW-1185">Reference proteome</keyword>
<comment type="caution">
    <text evidence="3">The sequence shown here is derived from an EMBL/GenBank/DDBJ whole genome shotgun (WGS) entry which is preliminary data.</text>
</comment>
<dbReference type="Proteomes" id="UP000018227">
    <property type="component" value="Unassembled WGS sequence"/>
</dbReference>
<dbReference type="AlphaFoldDB" id="V2Y2L8"/>
<feature type="compositionally biased region" description="Acidic residues" evidence="1">
    <location>
        <begin position="267"/>
        <end position="277"/>
    </location>
</feature>
<name>V2Y2L8_9FIRM</name>
<feature type="region of interest" description="Disordered" evidence="1">
    <location>
        <begin position="155"/>
        <end position="176"/>
    </location>
</feature>
<gene>
    <name evidence="3" type="ORF">GCWU0000282_002436</name>
</gene>
<feature type="compositionally biased region" description="Polar residues" evidence="1">
    <location>
        <begin position="166"/>
        <end position="176"/>
    </location>
</feature>
<reference evidence="3 4" key="1">
    <citation type="submission" date="2013-06" db="EMBL/GenBank/DDBJ databases">
        <authorList>
            <person name="Weinstock G."/>
            <person name="Sodergren E."/>
            <person name="Clifton S."/>
            <person name="Fulton L."/>
            <person name="Fulton B."/>
            <person name="Courtney L."/>
            <person name="Fronick C."/>
            <person name="Harrison M."/>
            <person name="Strong C."/>
            <person name="Farmer C."/>
            <person name="Delahaunty K."/>
            <person name="Markovic C."/>
            <person name="Hall O."/>
            <person name="Minx P."/>
            <person name="Tomlinson C."/>
            <person name="Mitreva M."/>
            <person name="Nelson J."/>
            <person name="Hou S."/>
            <person name="Wollam A."/>
            <person name="Pepin K.H."/>
            <person name="Johnson M."/>
            <person name="Bhonagiri V."/>
            <person name="Nash W.E."/>
            <person name="Warren W."/>
            <person name="Chinwalla A."/>
            <person name="Mardis E.R."/>
            <person name="Wilson R.K."/>
        </authorList>
    </citation>
    <scope>NUCLEOTIDE SEQUENCE [LARGE SCALE GENOMIC DNA]</scope>
    <source>
        <strain evidence="3 4">ATCC 51271</strain>
    </source>
</reference>
<keyword evidence="2" id="KW-0812">Transmembrane</keyword>
<sequence>MNKKNVIIGSAILAATFGILISGSLYWTKYNENKNKVMAEELKEREIAKAQATAMVKPAVQKEATASHNPAIAIKPGKSYTAKKAELKEKIAKKKVTEKKKNKAKAKKNKEYVVDGIDYSGLFNNDTKKVSEDDRYAATLSTDERKAYKAKIKKNKKKKLKADKNTVPNSYKEQTQGNTVKVDKGVVKDKNGKTVKNKKAKADWNDIINSCLKDKNGKLIDNSEEASNKRYAKEHGLTVEEVEKMVKDGYFNNGESQTSFGSVGDGSPEDDAGMDFQ</sequence>
<dbReference type="STRING" id="592026.GCWU0000282_002436"/>
<dbReference type="RefSeq" id="WP_023355296.1">
    <property type="nucleotide sequence ID" value="NZ_KI535369.1"/>
</dbReference>
<protein>
    <submittedName>
        <fullName evidence="3">Uncharacterized protein</fullName>
    </submittedName>
</protein>
<keyword evidence="2" id="KW-0472">Membrane</keyword>
<organism evidence="3 4">
    <name type="scientific">Catonella morbi ATCC 51271</name>
    <dbReference type="NCBI Taxonomy" id="592026"/>
    <lineage>
        <taxon>Bacteria</taxon>
        <taxon>Bacillati</taxon>
        <taxon>Bacillota</taxon>
        <taxon>Clostridia</taxon>
        <taxon>Lachnospirales</taxon>
        <taxon>Lachnospiraceae</taxon>
        <taxon>Catonella</taxon>
    </lineage>
</organism>
<proteinExistence type="predicted"/>
<evidence type="ECO:0000313" key="4">
    <source>
        <dbReference type="Proteomes" id="UP000018227"/>
    </source>
</evidence>
<feature type="region of interest" description="Disordered" evidence="1">
    <location>
        <begin position="248"/>
        <end position="277"/>
    </location>
</feature>
<accession>V2Y2L8</accession>
<evidence type="ECO:0000313" key="3">
    <source>
        <dbReference type="EMBL" id="ESL02302.1"/>
    </source>
</evidence>
<evidence type="ECO:0000256" key="1">
    <source>
        <dbReference type="SAM" id="MobiDB-lite"/>
    </source>
</evidence>
<evidence type="ECO:0000256" key="2">
    <source>
        <dbReference type="SAM" id="Phobius"/>
    </source>
</evidence>
<feature type="transmembrane region" description="Helical" evidence="2">
    <location>
        <begin position="6"/>
        <end position="28"/>
    </location>
</feature>